<keyword evidence="1" id="KW-0175">Coiled coil</keyword>
<protein>
    <submittedName>
        <fullName evidence="2">Uncharacterized protein</fullName>
    </submittedName>
</protein>
<keyword evidence="3" id="KW-1185">Reference proteome</keyword>
<sequence>MKEFIQLAIGIAFLLIIWKGIRTIAKAIDYLANMKNNHDEITDLLLEIRNELEKLNQKKLSNENSNDKVE</sequence>
<reference evidence="3" key="1">
    <citation type="journal article" date="2019" name="Int. J. Syst. Evol. Microbiol.">
        <title>The Global Catalogue of Microorganisms (GCM) 10K type strain sequencing project: providing services to taxonomists for standard genome sequencing and annotation.</title>
        <authorList>
            <consortium name="The Broad Institute Genomics Platform"/>
            <consortium name="The Broad Institute Genome Sequencing Center for Infectious Disease"/>
            <person name="Wu L."/>
            <person name="Ma J."/>
        </authorList>
    </citation>
    <scope>NUCLEOTIDE SEQUENCE [LARGE SCALE GENOMIC DNA]</scope>
    <source>
        <strain evidence="3">JCM 17069</strain>
    </source>
</reference>
<feature type="coiled-coil region" evidence="1">
    <location>
        <begin position="31"/>
        <end position="65"/>
    </location>
</feature>
<dbReference type="EMBL" id="BAABCT010000008">
    <property type="protein sequence ID" value="GAA4078607.1"/>
    <property type="molecule type" value="Genomic_DNA"/>
</dbReference>
<comment type="caution">
    <text evidence="2">The sequence shown here is derived from an EMBL/GenBank/DDBJ whole genome shotgun (WGS) entry which is preliminary data.</text>
</comment>
<organism evidence="2 3">
    <name type="scientific">Flavobacterium cheonanense</name>
    <dbReference type="NCBI Taxonomy" id="706183"/>
    <lineage>
        <taxon>Bacteria</taxon>
        <taxon>Pseudomonadati</taxon>
        <taxon>Bacteroidota</taxon>
        <taxon>Flavobacteriia</taxon>
        <taxon>Flavobacteriales</taxon>
        <taxon>Flavobacteriaceae</taxon>
        <taxon>Flavobacterium</taxon>
    </lineage>
</organism>
<name>A0ABP7W1K0_9FLAO</name>
<accession>A0ABP7W1K0</accession>
<dbReference type="Proteomes" id="UP001500367">
    <property type="component" value="Unassembled WGS sequence"/>
</dbReference>
<proteinExistence type="predicted"/>
<evidence type="ECO:0000256" key="1">
    <source>
        <dbReference type="SAM" id="Coils"/>
    </source>
</evidence>
<dbReference type="RefSeq" id="WP_344817096.1">
    <property type="nucleotide sequence ID" value="NZ_BAABCT010000008.1"/>
</dbReference>
<evidence type="ECO:0000313" key="2">
    <source>
        <dbReference type="EMBL" id="GAA4078607.1"/>
    </source>
</evidence>
<evidence type="ECO:0000313" key="3">
    <source>
        <dbReference type="Proteomes" id="UP001500367"/>
    </source>
</evidence>
<gene>
    <name evidence="2" type="ORF">GCM10022389_25850</name>
</gene>